<dbReference type="Proteomes" id="UP000016088">
    <property type="component" value="Unassembled WGS sequence"/>
</dbReference>
<evidence type="ECO:0000259" key="6">
    <source>
        <dbReference type="PROSITE" id="PS51883"/>
    </source>
</evidence>
<dbReference type="NCBIfam" id="TIGR00231">
    <property type="entry name" value="small_GTP"/>
    <property type="match status" value="1"/>
</dbReference>
<dbReference type="Pfam" id="PF01926">
    <property type="entry name" value="MMR_HSR1"/>
    <property type="match status" value="1"/>
</dbReference>
<evidence type="ECO:0000313" key="8">
    <source>
        <dbReference type="Proteomes" id="UP000016088"/>
    </source>
</evidence>
<dbReference type="InterPro" id="IPR036726">
    <property type="entry name" value="GTP1_OBG_dom_sf"/>
</dbReference>
<evidence type="ECO:0000256" key="4">
    <source>
        <dbReference type="ARBA" id="ARBA00023134"/>
    </source>
</evidence>
<keyword evidence="2" id="KW-0479">Metal-binding</keyword>
<protein>
    <submittedName>
        <fullName evidence="7">GTPase Mtg2</fullName>
    </submittedName>
</protein>
<organism evidence="7 8">
    <name type="scientific">Schizosaccharomyces octosporus (strain yFS286)</name>
    <name type="common">Fission yeast</name>
    <name type="synonym">Octosporomyces octosporus</name>
    <dbReference type="NCBI Taxonomy" id="483514"/>
    <lineage>
        <taxon>Eukaryota</taxon>
        <taxon>Fungi</taxon>
        <taxon>Dikarya</taxon>
        <taxon>Ascomycota</taxon>
        <taxon>Taphrinomycotina</taxon>
        <taxon>Schizosaccharomycetes</taxon>
        <taxon>Schizosaccharomycetales</taxon>
        <taxon>Schizosaccharomycetaceae</taxon>
        <taxon>Schizosaccharomyces</taxon>
    </lineage>
</organism>
<dbReference type="GeneID" id="25033502"/>
<dbReference type="InterPro" id="IPR045086">
    <property type="entry name" value="OBG_GTPase"/>
</dbReference>
<dbReference type="InterPro" id="IPR006169">
    <property type="entry name" value="GTP1_OBG_dom"/>
</dbReference>
<reference evidence="7 8" key="1">
    <citation type="journal article" date="2011" name="Science">
        <title>Comparative functional genomics of the fission yeasts.</title>
        <authorList>
            <person name="Rhind N."/>
            <person name="Chen Z."/>
            <person name="Yassour M."/>
            <person name="Thompson D.A."/>
            <person name="Haas B.J."/>
            <person name="Habib N."/>
            <person name="Wapinski I."/>
            <person name="Roy S."/>
            <person name="Lin M.F."/>
            <person name="Heiman D.I."/>
            <person name="Young S.K."/>
            <person name="Furuya K."/>
            <person name="Guo Y."/>
            <person name="Pidoux A."/>
            <person name="Chen H.M."/>
            <person name="Robbertse B."/>
            <person name="Goldberg J.M."/>
            <person name="Aoki K."/>
            <person name="Bayne E.H."/>
            <person name="Berlin A.M."/>
            <person name="Desjardins C.A."/>
            <person name="Dobbs E."/>
            <person name="Dukaj L."/>
            <person name="Fan L."/>
            <person name="FitzGerald M.G."/>
            <person name="French C."/>
            <person name="Gujja S."/>
            <person name="Hansen K."/>
            <person name="Keifenheim D."/>
            <person name="Levin J.Z."/>
            <person name="Mosher R.A."/>
            <person name="Mueller C.A."/>
            <person name="Pfiffner J."/>
            <person name="Priest M."/>
            <person name="Russ C."/>
            <person name="Smialowska A."/>
            <person name="Swoboda P."/>
            <person name="Sykes S.M."/>
            <person name="Vaughn M."/>
            <person name="Vengrova S."/>
            <person name="Yoder R."/>
            <person name="Zeng Q."/>
            <person name="Allshire R."/>
            <person name="Baulcombe D."/>
            <person name="Birren B.W."/>
            <person name="Brown W."/>
            <person name="Ekwall K."/>
            <person name="Kellis M."/>
            <person name="Leatherwood J."/>
            <person name="Levin H."/>
            <person name="Margalit H."/>
            <person name="Martienssen R."/>
            <person name="Nieduszynski C.A."/>
            <person name="Spatafora J.W."/>
            <person name="Friedman N."/>
            <person name="Dalgaard J.Z."/>
            <person name="Baumann P."/>
            <person name="Niki H."/>
            <person name="Regev A."/>
            <person name="Nusbaum C."/>
        </authorList>
    </citation>
    <scope>NUCLEOTIDE SEQUENCE [LARGE SCALE GENOMIC DNA]</scope>
    <source>
        <strain evidence="8">yFS286</strain>
    </source>
</reference>
<dbReference type="PANTHER" id="PTHR11702:SF31">
    <property type="entry name" value="MITOCHONDRIAL RIBOSOME-ASSOCIATED GTPASE 2"/>
    <property type="match status" value="1"/>
</dbReference>
<dbReference type="Pfam" id="PF01018">
    <property type="entry name" value="GTP1_OBG"/>
    <property type="match status" value="2"/>
</dbReference>
<keyword evidence="3" id="KW-0547">Nucleotide-binding</keyword>
<keyword evidence="4" id="KW-0342">GTP-binding</keyword>
<dbReference type="InterPro" id="IPR014100">
    <property type="entry name" value="GTP-bd_Obg/CgtA"/>
</dbReference>
<keyword evidence="8" id="KW-1185">Reference proteome</keyword>
<dbReference type="InterPro" id="IPR031167">
    <property type="entry name" value="G_OBG"/>
</dbReference>
<dbReference type="InterPro" id="IPR006073">
    <property type="entry name" value="GTP-bd"/>
</dbReference>
<dbReference type="Gene3D" id="3.40.50.300">
    <property type="entry name" value="P-loop containing nucleotide triphosphate hydrolases"/>
    <property type="match status" value="1"/>
</dbReference>
<dbReference type="eggNOG" id="KOG1489">
    <property type="taxonomic scope" value="Eukaryota"/>
</dbReference>
<dbReference type="NCBIfam" id="NF008956">
    <property type="entry name" value="PRK12299.1"/>
    <property type="match status" value="1"/>
</dbReference>
<dbReference type="AlphaFoldDB" id="S9Q5G3"/>
<name>S9Q5G3_SCHOY</name>
<gene>
    <name evidence="7" type="ORF">SOCG_04540</name>
</gene>
<dbReference type="HOGENOM" id="CLU_011747_2_0_1"/>
<dbReference type="RefSeq" id="XP_013017740.1">
    <property type="nucleotide sequence ID" value="XM_013162286.1"/>
</dbReference>
<evidence type="ECO:0000313" key="7">
    <source>
        <dbReference type="EMBL" id="EPX75297.1"/>
    </source>
</evidence>
<dbReference type="GO" id="GO:0000287">
    <property type="term" value="F:magnesium ion binding"/>
    <property type="evidence" value="ECO:0007669"/>
    <property type="project" value="InterPro"/>
</dbReference>
<feature type="domain" description="OBG-type G" evidence="5">
    <location>
        <begin position="245"/>
        <end position="421"/>
    </location>
</feature>
<dbReference type="GO" id="GO:0042254">
    <property type="term" value="P:ribosome biogenesis"/>
    <property type="evidence" value="ECO:0007669"/>
    <property type="project" value="UniProtKB-UniRule"/>
</dbReference>
<evidence type="ECO:0000259" key="5">
    <source>
        <dbReference type="PROSITE" id="PS51710"/>
    </source>
</evidence>
<dbReference type="Gene3D" id="2.70.210.12">
    <property type="entry name" value="GTP1/OBG domain"/>
    <property type="match status" value="1"/>
</dbReference>
<dbReference type="InterPro" id="IPR006074">
    <property type="entry name" value="GTP1-OBG_CS"/>
</dbReference>
<accession>S9Q5G3</accession>
<sequence length="426" mass="46592">MIFGNLMFIQKRKLINLGGLQSWTRAIATQQKFKDKVIIKVKGGTGGAGCSSFGREKFVPYGPPDGGNGGDGGSVYIATRPGIFNNLSHLLSHYKADSGTNGKGGNCHGSLGSSSIIYVPPGTIVKEIKNLNEEEEQGSSYPVQWVQRPGNERLPKVALEGPSFEEEAERQAQELLHSKSPPMDPYPIVYSMMDDGGKPRILCRGGIGGFGNVHFLNEKNRSPKFATKGLKGQSKVFELELKTLCDIGLVGLPNAGKSTLLNSLTRASSTVGDYEFTTLQPHLGTVRLISDNHIPVSFRLADIPGLIEGASEGRGLGFEFLRHVERAKLLCMVIDISPRAKISCTEAFQQLWKELEEYNPDLLKRLSVVIANKADLSSQKQLQGLEEMVFNKRRTIRVIPISATQRQGMDVLLRCMADAYSNLSVV</sequence>
<evidence type="ECO:0000256" key="2">
    <source>
        <dbReference type="ARBA" id="ARBA00022723"/>
    </source>
</evidence>
<dbReference type="SUPFAM" id="SSF82051">
    <property type="entry name" value="Obg GTP-binding protein N-terminal domain"/>
    <property type="match status" value="1"/>
</dbReference>
<dbReference type="HAMAP" id="MF_01454">
    <property type="entry name" value="GTPase_Obg"/>
    <property type="match status" value="1"/>
</dbReference>
<dbReference type="PANTHER" id="PTHR11702">
    <property type="entry name" value="DEVELOPMENTALLY REGULATED GTP-BINDING PROTEIN-RELATED"/>
    <property type="match status" value="1"/>
</dbReference>
<dbReference type="CDD" id="cd01898">
    <property type="entry name" value="Obg"/>
    <property type="match status" value="1"/>
</dbReference>
<dbReference type="PROSITE" id="PS51710">
    <property type="entry name" value="G_OBG"/>
    <property type="match status" value="1"/>
</dbReference>
<dbReference type="GO" id="GO:0005739">
    <property type="term" value="C:mitochondrion"/>
    <property type="evidence" value="ECO:0007669"/>
    <property type="project" value="TreeGrafter"/>
</dbReference>
<comment type="similarity">
    <text evidence="1">Belongs to the TRAFAC class OBG-HflX-like GTPase superfamily. OBG GTPase family.</text>
</comment>
<dbReference type="GO" id="GO:0005525">
    <property type="term" value="F:GTP binding"/>
    <property type="evidence" value="ECO:0007669"/>
    <property type="project" value="UniProtKB-KW"/>
</dbReference>
<dbReference type="PRINTS" id="PR00326">
    <property type="entry name" value="GTP1OBG"/>
</dbReference>
<evidence type="ECO:0000256" key="3">
    <source>
        <dbReference type="ARBA" id="ARBA00022741"/>
    </source>
</evidence>
<evidence type="ECO:0000256" key="1">
    <source>
        <dbReference type="ARBA" id="ARBA00007699"/>
    </source>
</evidence>
<feature type="domain" description="Obg" evidence="6">
    <location>
        <begin position="31"/>
        <end position="244"/>
    </location>
</feature>
<dbReference type="InterPro" id="IPR027417">
    <property type="entry name" value="P-loop_NTPase"/>
</dbReference>
<dbReference type="InterPro" id="IPR005225">
    <property type="entry name" value="Small_GTP-bd"/>
</dbReference>
<dbReference type="VEuPathDB" id="FungiDB:SOCG_04540"/>
<proteinExistence type="inferred from homology"/>
<dbReference type="PROSITE" id="PS51883">
    <property type="entry name" value="OBG"/>
    <property type="match status" value="1"/>
</dbReference>
<dbReference type="PIRSF" id="PIRSF002401">
    <property type="entry name" value="GTP_bd_Obg/CgtA"/>
    <property type="match status" value="1"/>
</dbReference>
<dbReference type="OrthoDB" id="347018at2759"/>
<dbReference type="PROSITE" id="PS00905">
    <property type="entry name" value="GTP1_OBG"/>
    <property type="match status" value="1"/>
</dbReference>
<dbReference type="SUPFAM" id="SSF52540">
    <property type="entry name" value="P-loop containing nucleoside triphosphate hydrolases"/>
    <property type="match status" value="1"/>
</dbReference>
<dbReference type="EMBL" id="KE503206">
    <property type="protein sequence ID" value="EPX75297.1"/>
    <property type="molecule type" value="Genomic_DNA"/>
</dbReference>
<dbReference type="OMA" id="VFMVDIF"/>
<dbReference type="GO" id="GO:0003924">
    <property type="term" value="F:GTPase activity"/>
    <property type="evidence" value="ECO:0007669"/>
    <property type="project" value="InterPro"/>
</dbReference>